<sequence length="187" mass="20542">MMFTAVLLLQGCASNSYIVLLENPDGRTGEVVIKGDKGEQAIKTAGHGALLDGSEAPAAIDQEKIKEDFGDAMAARPKIPRHYLIYFQVDTMLTHESELLLPEIIAEATKWPAVDISVLGHTDTLGKAEVNEQLALVRATLVAEMLKQKGLKYNSLTVESHGERNLLVLTPDEVLEPRNRRVEVSIR</sequence>
<dbReference type="PANTHER" id="PTHR30329:SF21">
    <property type="entry name" value="LIPOPROTEIN YIAD-RELATED"/>
    <property type="match status" value="1"/>
</dbReference>
<proteinExistence type="predicted"/>
<organism evidence="3 4">
    <name type="scientific">Iodobacter arcticus</name>
    <dbReference type="NCBI Taxonomy" id="590593"/>
    <lineage>
        <taxon>Bacteria</taxon>
        <taxon>Pseudomonadati</taxon>
        <taxon>Pseudomonadota</taxon>
        <taxon>Betaproteobacteria</taxon>
        <taxon>Neisseriales</taxon>
        <taxon>Chitinibacteraceae</taxon>
        <taxon>Iodobacter</taxon>
    </lineage>
</organism>
<dbReference type="PROSITE" id="PS51123">
    <property type="entry name" value="OMPA_2"/>
    <property type="match status" value="1"/>
</dbReference>
<dbReference type="InterPro" id="IPR006665">
    <property type="entry name" value="OmpA-like"/>
</dbReference>
<accession>A0ABW2QV88</accession>
<evidence type="ECO:0000313" key="3">
    <source>
        <dbReference type="EMBL" id="MFC7419316.1"/>
    </source>
</evidence>
<comment type="caution">
    <text evidence="3">The sequence shown here is derived from an EMBL/GenBank/DDBJ whole genome shotgun (WGS) entry which is preliminary data.</text>
</comment>
<dbReference type="EMBL" id="JBHTBQ010000009">
    <property type="protein sequence ID" value="MFC7419316.1"/>
    <property type="molecule type" value="Genomic_DNA"/>
</dbReference>
<reference evidence="4" key="1">
    <citation type="journal article" date="2019" name="Int. J. Syst. Evol. Microbiol.">
        <title>The Global Catalogue of Microorganisms (GCM) 10K type strain sequencing project: providing services to taxonomists for standard genome sequencing and annotation.</title>
        <authorList>
            <consortium name="The Broad Institute Genomics Platform"/>
            <consortium name="The Broad Institute Genome Sequencing Center for Infectious Disease"/>
            <person name="Wu L."/>
            <person name="Ma J."/>
        </authorList>
    </citation>
    <scope>NUCLEOTIDE SEQUENCE [LARGE SCALE GENOMIC DNA]</scope>
    <source>
        <strain evidence="4">CCUG 62945</strain>
    </source>
</reference>
<dbReference type="Proteomes" id="UP001596473">
    <property type="component" value="Unassembled WGS sequence"/>
</dbReference>
<dbReference type="CDD" id="cd07185">
    <property type="entry name" value="OmpA_C-like"/>
    <property type="match status" value="1"/>
</dbReference>
<dbReference type="Pfam" id="PF00691">
    <property type="entry name" value="OmpA"/>
    <property type="match status" value="1"/>
</dbReference>
<dbReference type="RefSeq" id="WP_380186719.1">
    <property type="nucleotide sequence ID" value="NZ_JBHTBQ010000009.1"/>
</dbReference>
<dbReference type="Gene3D" id="3.30.1330.60">
    <property type="entry name" value="OmpA-like domain"/>
    <property type="match status" value="1"/>
</dbReference>
<evidence type="ECO:0000259" key="2">
    <source>
        <dbReference type="PROSITE" id="PS51123"/>
    </source>
</evidence>
<evidence type="ECO:0000313" key="4">
    <source>
        <dbReference type="Proteomes" id="UP001596473"/>
    </source>
</evidence>
<dbReference type="PANTHER" id="PTHR30329">
    <property type="entry name" value="STATOR ELEMENT OF FLAGELLAR MOTOR COMPLEX"/>
    <property type="match status" value="1"/>
</dbReference>
<protein>
    <submittedName>
        <fullName evidence="3">OmpA family protein</fullName>
    </submittedName>
</protein>
<dbReference type="InterPro" id="IPR036737">
    <property type="entry name" value="OmpA-like_sf"/>
</dbReference>
<name>A0ABW2QV88_9NEIS</name>
<feature type="domain" description="OmpA-like" evidence="2">
    <location>
        <begin position="74"/>
        <end position="187"/>
    </location>
</feature>
<evidence type="ECO:0000256" key="1">
    <source>
        <dbReference type="PROSITE-ProRule" id="PRU00473"/>
    </source>
</evidence>
<keyword evidence="4" id="KW-1185">Reference proteome</keyword>
<dbReference type="SUPFAM" id="SSF103088">
    <property type="entry name" value="OmpA-like"/>
    <property type="match status" value="1"/>
</dbReference>
<keyword evidence="1" id="KW-0472">Membrane</keyword>
<dbReference type="InterPro" id="IPR050330">
    <property type="entry name" value="Bact_OuterMem_StrucFunc"/>
</dbReference>
<gene>
    <name evidence="3" type="ORF">ACFQNF_05435</name>
</gene>